<keyword evidence="2" id="KW-1185">Reference proteome</keyword>
<comment type="caution">
    <text evidence="1">The sequence shown here is derived from an EMBL/GenBank/DDBJ whole genome shotgun (WGS) entry which is preliminary data.</text>
</comment>
<dbReference type="Proteomes" id="UP001283341">
    <property type="component" value="Unassembled WGS sequence"/>
</dbReference>
<accession>A0AAE0ISV6</accession>
<reference evidence="1" key="2">
    <citation type="submission" date="2023-06" db="EMBL/GenBank/DDBJ databases">
        <authorList>
            <consortium name="Lawrence Berkeley National Laboratory"/>
            <person name="Haridas S."/>
            <person name="Hensen N."/>
            <person name="Bonometti L."/>
            <person name="Westerberg I."/>
            <person name="Brannstrom I.O."/>
            <person name="Guillou S."/>
            <person name="Cros-Aarteil S."/>
            <person name="Calhoun S."/>
            <person name="Kuo A."/>
            <person name="Mondo S."/>
            <person name="Pangilinan J."/>
            <person name="Riley R."/>
            <person name="Labutti K."/>
            <person name="Andreopoulos B."/>
            <person name="Lipzen A."/>
            <person name="Chen C."/>
            <person name="Yanf M."/>
            <person name="Daum C."/>
            <person name="Ng V."/>
            <person name="Clum A."/>
            <person name="Steindorff A."/>
            <person name="Ohm R."/>
            <person name="Martin F."/>
            <person name="Silar P."/>
            <person name="Natvig D."/>
            <person name="Lalanne C."/>
            <person name="Gautier V."/>
            <person name="Ament-Velasquez S.L."/>
            <person name="Kruys A."/>
            <person name="Hutchinson M.I."/>
            <person name="Powell A.J."/>
            <person name="Barry K."/>
            <person name="Miller A.N."/>
            <person name="Grigoriev I.V."/>
            <person name="Debuchy R."/>
            <person name="Gladieux P."/>
            <person name="Thoren M.H."/>
            <person name="Johannesson H."/>
        </authorList>
    </citation>
    <scope>NUCLEOTIDE SEQUENCE</scope>
    <source>
        <strain evidence="1">CBS 118394</strain>
    </source>
</reference>
<evidence type="ECO:0000313" key="1">
    <source>
        <dbReference type="EMBL" id="KAK3330593.1"/>
    </source>
</evidence>
<gene>
    <name evidence="1" type="ORF">B0H66DRAFT_544343</name>
</gene>
<proteinExistence type="predicted"/>
<organism evidence="1 2">
    <name type="scientific">Apodospora peruviana</name>
    <dbReference type="NCBI Taxonomy" id="516989"/>
    <lineage>
        <taxon>Eukaryota</taxon>
        <taxon>Fungi</taxon>
        <taxon>Dikarya</taxon>
        <taxon>Ascomycota</taxon>
        <taxon>Pezizomycotina</taxon>
        <taxon>Sordariomycetes</taxon>
        <taxon>Sordariomycetidae</taxon>
        <taxon>Sordariales</taxon>
        <taxon>Lasiosphaeriaceae</taxon>
        <taxon>Apodospora</taxon>
    </lineage>
</organism>
<name>A0AAE0ISV6_9PEZI</name>
<sequence>MSDVDHVEAPRKAKAASLRISLSSNETTHLHLPHSETCSAGKDGYSLISSYIKVADRSGSMGHVDVDQKNIGKAVSQFKVSSIPWSRWNSPQISLRSLFPERNRPPGCLALGTIRARPIYAPCFNGFVENRIWYRRKPCWYGSWSCLCQTVYMAMRQTRARRTAHDYENKAGDTCQNGMRYASPMVNHAIQNFRLLSNASINVFRSLPTRFSTGSTLR</sequence>
<reference evidence="1" key="1">
    <citation type="journal article" date="2023" name="Mol. Phylogenet. Evol.">
        <title>Genome-scale phylogeny and comparative genomics of the fungal order Sordariales.</title>
        <authorList>
            <person name="Hensen N."/>
            <person name="Bonometti L."/>
            <person name="Westerberg I."/>
            <person name="Brannstrom I.O."/>
            <person name="Guillou S."/>
            <person name="Cros-Aarteil S."/>
            <person name="Calhoun S."/>
            <person name="Haridas S."/>
            <person name="Kuo A."/>
            <person name="Mondo S."/>
            <person name="Pangilinan J."/>
            <person name="Riley R."/>
            <person name="LaButti K."/>
            <person name="Andreopoulos B."/>
            <person name="Lipzen A."/>
            <person name="Chen C."/>
            <person name="Yan M."/>
            <person name="Daum C."/>
            <person name="Ng V."/>
            <person name="Clum A."/>
            <person name="Steindorff A."/>
            <person name="Ohm R.A."/>
            <person name="Martin F."/>
            <person name="Silar P."/>
            <person name="Natvig D.O."/>
            <person name="Lalanne C."/>
            <person name="Gautier V."/>
            <person name="Ament-Velasquez S.L."/>
            <person name="Kruys A."/>
            <person name="Hutchinson M.I."/>
            <person name="Powell A.J."/>
            <person name="Barry K."/>
            <person name="Miller A.N."/>
            <person name="Grigoriev I.V."/>
            <person name="Debuchy R."/>
            <person name="Gladieux P."/>
            <person name="Hiltunen Thoren M."/>
            <person name="Johannesson H."/>
        </authorList>
    </citation>
    <scope>NUCLEOTIDE SEQUENCE</scope>
    <source>
        <strain evidence="1">CBS 118394</strain>
    </source>
</reference>
<evidence type="ECO:0000313" key="2">
    <source>
        <dbReference type="Proteomes" id="UP001283341"/>
    </source>
</evidence>
<protein>
    <submittedName>
        <fullName evidence="1">Uncharacterized protein</fullName>
    </submittedName>
</protein>
<dbReference type="EMBL" id="JAUEDM010000001">
    <property type="protein sequence ID" value="KAK3330593.1"/>
    <property type="molecule type" value="Genomic_DNA"/>
</dbReference>
<dbReference type="AlphaFoldDB" id="A0AAE0ISV6"/>